<name>A0ABY5UXR6_9BACT</name>
<dbReference type="PANTHER" id="PTHR22911">
    <property type="entry name" value="ACYL-MALONYL CONDENSING ENZYME-RELATED"/>
    <property type="match status" value="1"/>
</dbReference>
<keyword evidence="1" id="KW-1133">Transmembrane helix</keyword>
<feature type="transmembrane region" description="Helical" evidence="1">
    <location>
        <begin position="253"/>
        <end position="275"/>
    </location>
</feature>
<dbReference type="RefSeq" id="WP_019246920.1">
    <property type="nucleotide sequence ID" value="NZ_CAPH01000023.1"/>
</dbReference>
<proteinExistence type="predicted"/>
<reference evidence="3" key="1">
    <citation type="journal article" date="2022" name="Cell">
        <title>Design, construction, and in vivo augmentation of a complex gut microbiome.</title>
        <authorList>
            <person name="Cheng A.G."/>
            <person name="Ho P.Y."/>
            <person name="Aranda-Diaz A."/>
            <person name="Jain S."/>
            <person name="Yu F.B."/>
            <person name="Meng X."/>
            <person name="Wang M."/>
            <person name="Iakiviak M."/>
            <person name="Nagashima K."/>
            <person name="Zhao A."/>
            <person name="Murugkar P."/>
            <person name="Patil A."/>
            <person name="Atabakhsh K."/>
            <person name="Weakley A."/>
            <person name="Yan J."/>
            <person name="Brumbaugh A.R."/>
            <person name="Higginbottom S."/>
            <person name="Dimas A."/>
            <person name="Shiver A.L."/>
            <person name="Deutschbauer A."/>
            <person name="Neff N."/>
            <person name="Sonnenburg J.L."/>
            <person name="Huang K.C."/>
            <person name="Fischbach M.A."/>
        </authorList>
    </citation>
    <scope>NUCLEOTIDE SEQUENCE</scope>
    <source>
        <strain evidence="3">AP11</strain>
    </source>
</reference>
<gene>
    <name evidence="3" type="ORF">NQ491_08935</name>
</gene>
<sequence length="302" mass="33412">MWLTLSLLSALFLGLNEVAKKSALNSNAVIPVLAVSIWISALLFLPLQISSMAAPAWIRESAFYIPPVSAEAHWGIVLKAVIVLGSWIFGFFATKHLPLTISASIKATRPAFVVLGAVLIFGERLDATRWTGVAVVLGALAALSRLDKRDGRDDRESPRRKTLWLWFLIASTLLGAASALWDKFLIARYDRLAVQAYTCYYQSLMMIAIVMTMWYPSRKRSTPFRWRWSIFLTAVLLTAADFLYFYALSDPQALLSVVSTIRRSGVVVTFVAGALMFRERQIGTKAALLAVVLGGVALLYFG</sequence>
<dbReference type="InterPro" id="IPR000620">
    <property type="entry name" value="EamA_dom"/>
</dbReference>
<feature type="transmembrane region" description="Helical" evidence="1">
    <location>
        <begin position="163"/>
        <end position="181"/>
    </location>
</feature>
<feature type="domain" description="EamA" evidence="2">
    <location>
        <begin position="2"/>
        <end position="143"/>
    </location>
</feature>
<feature type="transmembrane region" description="Helical" evidence="1">
    <location>
        <begin position="282"/>
        <end position="301"/>
    </location>
</feature>
<accession>A0ABY5UXR6</accession>
<evidence type="ECO:0000313" key="4">
    <source>
        <dbReference type="Proteomes" id="UP001059295"/>
    </source>
</evidence>
<dbReference type="SUPFAM" id="SSF103481">
    <property type="entry name" value="Multidrug resistance efflux transporter EmrE"/>
    <property type="match status" value="2"/>
</dbReference>
<evidence type="ECO:0000259" key="2">
    <source>
        <dbReference type="Pfam" id="PF00892"/>
    </source>
</evidence>
<evidence type="ECO:0000256" key="1">
    <source>
        <dbReference type="SAM" id="Phobius"/>
    </source>
</evidence>
<dbReference type="Proteomes" id="UP001059295">
    <property type="component" value="Chromosome"/>
</dbReference>
<dbReference type="Pfam" id="PF00892">
    <property type="entry name" value="EamA"/>
    <property type="match status" value="2"/>
</dbReference>
<keyword evidence="1" id="KW-0472">Membrane</keyword>
<protein>
    <submittedName>
        <fullName evidence="3">EamA family transporter</fullName>
    </submittedName>
</protein>
<dbReference type="InterPro" id="IPR037185">
    <property type="entry name" value="EmrE-like"/>
</dbReference>
<evidence type="ECO:0000313" key="3">
    <source>
        <dbReference type="EMBL" id="UWN56770.1"/>
    </source>
</evidence>
<feature type="transmembrane region" description="Helical" evidence="1">
    <location>
        <begin position="72"/>
        <end position="93"/>
    </location>
</feature>
<keyword evidence="1" id="KW-0812">Transmembrane</keyword>
<dbReference type="GeneID" id="82891855"/>
<feature type="transmembrane region" description="Helical" evidence="1">
    <location>
        <begin position="127"/>
        <end position="143"/>
    </location>
</feature>
<feature type="transmembrane region" description="Helical" evidence="1">
    <location>
        <begin position="193"/>
        <end position="216"/>
    </location>
</feature>
<dbReference type="PANTHER" id="PTHR22911:SF137">
    <property type="entry name" value="SOLUTE CARRIER FAMILY 35 MEMBER G2-RELATED"/>
    <property type="match status" value="1"/>
</dbReference>
<feature type="transmembrane region" description="Helical" evidence="1">
    <location>
        <begin position="29"/>
        <end position="51"/>
    </location>
</feature>
<feature type="transmembrane region" description="Helical" evidence="1">
    <location>
        <begin position="228"/>
        <end position="247"/>
    </location>
</feature>
<dbReference type="EMBL" id="CP102294">
    <property type="protein sequence ID" value="UWN56770.1"/>
    <property type="molecule type" value="Genomic_DNA"/>
</dbReference>
<keyword evidence="4" id="KW-1185">Reference proteome</keyword>
<feature type="domain" description="EamA" evidence="2">
    <location>
        <begin position="163"/>
        <end position="300"/>
    </location>
</feature>
<dbReference type="Gene3D" id="1.10.3730.20">
    <property type="match status" value="2"/>
</dbReference>
<organism evidence="3 4">
    <name type="scientific">Alistipes ihumii AP11</name>
    <dbReference type="NCBI Taxonomy" id="1211813"/>
    <lineage>
        <taxon>Bacteria</taxon>
        <taxon>Pseudomonadati</taxon>
        <taxon>Bacteroidota</taxon>
        <taxon>Bacteroidia</taxon>
        <taxon>Bacteroidales</taxon>
        <taxon>Rikenellaceae</taxon>
        <taxon>Alistipes</taxon>
    </lineage>
</organism>